<dbReference type="CDD" id="cd02210">
    <property type="entry name" value="cupin_BLR2406-like"/>
    <property type="match status" value="1"/>
</dbReference>
<sequence>MGQRRGPLESRNVPGLFVQDRIIYRLERILHGTSRLLISSEPILDLVRSRCQKTEASMSDHPHHHGHDHHAEDRWKHNGVRVIKGDQLDDNTAQTPGMYRQAAINHARVGAQKIWAGTVAIEPNAKTGVHHHGPLESVIFVVRGKARMRWGDRLEYVAEAGPGDFIYVPPFVPHQEINADPENVLECVLVRSDNEAVVVNITDVDPVEKPEEVYWVDPIHKHPG</sequence>
<accession>I2E1F7</accession>
<gene>
    <name evidence="2" type="ORF">pHRC017_0144</name>
</gene>
<dbReference type="PANTHER" id="PTHR40112:SF1">
    <property type="entry name" value="H2HPP ISOMERASE"/>
    <property type="match status" value="1"/>
</dbReference>
<dbReference type="InterPro" id="IPR013096">
    <property type="entry name" value="Cupin_2"/>
</dbReference>
<dbReference type="EMBL" id="JQ665880">
    <property type="protein sequence ID" value="AFJ91325.1"/>
    <property type="molecule type" value="Genomic_DNA"/>
</dbReference>
<organism evidence="2">
    <name type="scientific">Rhizobium meliloti</name>
    <name type="common">Ensifer meliloti</name>
    <name type="synonym">Sinorhizobium meliloti</name>
    <dbReference type="NCBI Taxonomy" id="382"/>
    <lineage>
        <taxon>Bacteria</taxon>
        <taxon>Pseudomonadati</taxon>
        <taxon>Pseudomonadota</taxon>
        <taxon>Alphaproteobacteria</taxon>
        <taxon>Hyphomicrobiales</taxon>
        <taxon>Rhizobiaceae</taxon>
        <taxon>Sinorhizobium/Ensifer group</taxon>
        <taxon>Sinorhizobium</taxon>
    </lineage>
</organism>
<name>I2E1F7_RHIML</name>
<feature type="domain" description="Cupin type-2" evidence="1">
    <location>
        <begin position="118"/>
        <end position="188"/>
    </location>
</feature>
<dbReference type="Pfam" id="PF07883">
    <property type="entry name" value="Cupin_2"/>
    <property type="match status" value="1"/>
</dbReference>
<evidence type="ECO:0000313" key="2">
    <source>
        <dbReference type="EMBL" id="AFJ91325.1"/>
    </source>
</evidence>
<protein>
    <submittedName>
        <fullName evidence="2">Cupin 2 conserved barrel-domain-containing protein</fullName>
    </submittedName>
</protein>
<dbReference type="InterPro" id="IPR052535">
    <property type="entry name" value="Bacilysin_H2HPP_isomerase"/>
</dbReference>
<dbReference type="AlphaFoldDB" id="I2E1F7"/>
<keyword evidence="2" id="KW-0614">Plasmid</keyword>
<dbReference type="SUPFAM" id="SSF51182">
    <property type="entry name" value="RmlC-like cupins"/>
    <property type="match status" value="1"/>
</dbReference>
<dbReference type="InterPro" id="IPR011051">
    <property type="entry name" value="RmlC_Cupin_sf"/>
</dbReference>
<dbReference type="InterPro" id="IPR014710">
    <property type="entry name" value="RmlC-like_jellyroll"/>
</dbReference>
<proteinExistence type="predicted"/>
<dbReference type="PANTHER" id="PTHR40112">
    <property type="entry name" value="H2HPP ISOMERASE"/>
    <property type="match status" value="1"/>
</dbReference>
<geneLocation type="plasmid" evidence="2">
    <name>pHRC017</name>
</geneLocation>
<dbReference type="Gene3D" id="2.60.120.10">
    <property type="entry name" value="Jelly Rolls"/>
    <property type="match status" value="1"/>
</dbReference>
<evidence type="ECO:0000259" key="1">
    <source>
        <dbReference type="Pfam" id="PF07883"/>
    </source>
</evidence>
<reference evidence="2" key="1">
    <citation type="journal article" date="2012" name="Mol. Plant Microbe Interact.">
        <title>Rhizobial plasmids that cause impaired symbiotic nitrogen fixation and enhanced host invasion.</title>
        <authorList>
            <person name="Crook M.B."/>
            <person name="Lindsay D.P."/>
            <person name="Biggs M.B."/>
            <person name="Bentley J.S."/>
            <person name="Price J.C."/>
            <person name="Clement S.C."/>
            <person name="Clement M.J."/>
            <person name="Long S.R."/>
            <person name="Griffitts J.S."/>
        </authorList>
    </citation>
    <scope>NUCLEOTIDE SEQUENCE</scope>
    <source>
        <strain evidence="2">C017</strain>
        <plasmid evidence="2">pHRC017</plasmid>
    </source>
</reference>